<dbReference type="Pfam" id="PF23085">
    <property type="entry name" value="RRM_PARP14_3"/>
    <property type="match status" value="1"/>
</dbReference>
<dbReference type="SUPFAM" id="SSF54928">
    <property type="entry name" value="RNA-binding domain, RBD"/>
    <property type="match status" value="1"/>
</dbReference>
<organism evidence="1 2">
    <name type="scientific">Periophthalmus magnuspinnatus</name>
    <dbReference type="NCBI Taxonomy" id="409849"/>
    <lineage>
        <taxon>Eukaryota</taxon>
        <taxon>Metazoa</taxon>
        <taxon>Chordata</taxon>
        <taxon>Craniata</taxon>
        <taxon>Vertebrata</taxon>
        <taxon>Euteleostomi</taxon>
        <taxon>Actinopterygii</taxon>
        <taxon>Neopterygii</taxon>
        <taxon>Teleostei</taxon>
        <taxon>Neoteleostei</taxon>
        <taxon>Acanthomorphata</taxon>
        <taxon>Gobiaria</taxon>
        <taxon>Gobiiformes</taxon>
        <taxon>Gobioidei</taxon>
        <taxon>Gobiidae</taxon>
        <taxon>Oxudercinae</taxon>
        <taxon>Periophthalmus</taxon>
    </lineage>
</organism>
<evidence type="ECO:0008006" key="3">
    <source>
        <dbReference type="Google" id="ProtNLM"/>
    </source>
</evidence>
<proteinExistence type="predicted"/>
<reference evidence="1" key="1">
    <citation type="submission" date="2025-08" db="UniProtKB">
        <authorList>
            <consortium name="Ensembl"/>
        </authorList>
    </citation>
    <scope>IDENTIFICATION</scope>
</reference>
<dbReference type="Proteomes" id="UP000261520">
    <property type="component" value="Unplaced"/>
</dbReference>
<dbReference type="Ensembl" id="ENSPMGT00000002794.1">
    <property type="protein sequence ID" value="ENSPMGP00000002639.1"/>
    <property type="gene ID" value="ENSPMGG00000002302.1"/>
</dbReference>
<dbReference type="InterPro" id="IPR035979">
    <property type="entry name" value="RBD_domain_sf"/>
</dbReference>
<evidence type="ECO:0000313" key="1">
    <source>
        <dbReference type="Ensembl" id="ENSPMGP00000002639.1"/>
    </source>
</evidence>
<sequence>MMTEIQQGRVVEVLGLPEGVDDELLTLYFENRHRSGGGHLVSVEKTGHCAVLVFEEAEAAARVLSKDHHVIHNTELIVRKPASKDPCRFVLKGFNPSTSIETIQLFVEVQMALGDQDYSLLPLADRTQILIQLSQPLAQGMLRLHHLKLYCVTVLYRLLSMEILLLCLECSGVWH</sequence>
<dbReference type="GO" id="GO:0003676">
    <property type="term" value="F:nucleic acid binding"/>
    <property type="evidence" value="ECO:0007669"/>
    <property type="project" value="InterPro"/>
</dbReference>
<evidence type="ECO:0000313" key="2">
    <source>
        <dbReference type="Proteomes" id="UP000261520"/>
    </source>
</evidence>
<dbReference type="Gene3D" id="3.30.70.330">
    <property type="match status" value="1"/>
</dbReference>
<protein>
    <recommendedName>
        <fullName evidence="3">RRM domain-containing protein</fullName>
    </recommendedName>
</protein>
<accession>A0A3B3ZDK2</accession>
<reference evidence="1" key="2">
    <citation type="submission" date="2025-09" db="UniProtKB">
        <authorList>
            <consortium name="Ensembl"/>
        </authorList>
    </citation>
    <scope>IDENTIFICATION</scope>
</reference>
<dbReference type="InterPro" id="IPR012677">
    <property type="entry name" value="Nucleotide-bd_a/b_plait_sf"/>
</dbReference>
<dbReference type="InterPro" id="IPR034464">
    <property type="entry name" value="PAR10_RRM1_2"/>
</dbReference>
<dbReference type="AlphaFoldDB" id="A0A3B3ZDK2"/>
<dbReference type="CDD" id="cd12547">
    <property type="entry name" value="RRM1_2_PAR10"/>
    <property type="match status" value="1"/>
</dbReference>
<keyword evidence="2" id="KW-1185">Reference proteome</keyword>
<name>A0A3B3ZDK2_9GOBI</name>